<dbReference type="Pfam" id="PF12697">
    <property type="entry name" value="Abhydrolase_6"/>
    <property type="match status" value="1"/>
</dbReference>
<dbReference type="SUPFAM" id="SSF53474">
    <property type="entry name" value="alpha/beta-Hydrolases"/>
    <property type="match status" value="1"/>
</dbReference>
<dbReference type="Proteomes" id="UP001597237">
    <property type="component" value="Unassembled WGS sequence"/>
</dbReference>
<reference evidence="4" key="1">
    <citation type="journal article" date="2019" name="Int. J. Syst. Evol. Microbiol.">
        <title>The Global Catalogue of Microorganisms (GCM) 10K type strain sequencing project: providing services to taxonomists for standard genome sequencing and annotation.</title>
        <authorList>
            <consortium name="The Broad Institute Genomics Platform"/>
            <consortium name="The Broad Institute Genome Sequencing Center for Infectious Disease"/>
            <person name="Wu L."/>
            <person name="Ma J."/>
        </authorList>
    </citation>
    <scope>NUCLEOTIDE SEQUENCE [LARGE SCALE GENOMIC DNA]</scope>
    <source>
        <strain evidence="4">DFY28</strain>
    </source>
</reference>
<dbReference type="PANTHER" id="PTHR43798">
    <property type="entry name" value="MONOACYLGLYCEROL LIPASE"/>
    <property type="match status" value="1"/>
</dbReference>
<evidence type="ECO:0000313" key="4">
    <source>
        <dbReference type="Proteomes" id="UP001597237"/>
    </source>
</evidence>
<dbReference type="GO" id="GO:0016787">
    <property type="term" value="F:hydrolase activity"/>
    <property type="evidence" value="ECO:0007669"/>
    <property type="project" value="UniProtKB-KW"/>
</dbReference>
<dbReference type="Gene3D" id="3.40.50.1820">
    <property type="entry name" value="alpha/beta hydrolase"/>
    <property type="match status" value="2"/>
</dbReference>
<name>A0ABW4N7G0_9CAUL</name>
<dbReference type="PANTHER" id="PTHR43798:SF31">
    <property type="entry name" value="AB HYDROLASE SUPERFAMILY PROTEIN YCLE"/>
    <property type="match status" value="1"/>
</dbReference>
<gene>
    <name evidence="3" type="ORF">ACFSC0_21035</name>
</gene>
<evidence type="ECO:0000259" key="2">
    <source>
        <dbReference type="Pfam" id="PF12697"/>
    </source>
</evidence>
<dbReference type="InterPro" id="IPR050266">
    <property type="entry name" value="AB_hydrolase_sf"/>
</dbReference>
<dbReference type="EMBL" id="JBHUEY010000012">
    <property type="protein sequence ID" value="MFD1785891.1"/>
    <property type="molecule type" value="Genomic_DNA"/>
</dbReference>
<dbReference type="InterPro" id="IPR000073">
    <property type="entry name" value="AB_hydrolase_1"/>
</dbReference>
<dbReference type="RefSeq" id="WP_377283467.1">
    <property type="nucleotide sequence ID" value="NZ_JBHRSI010000009.1"/>
</dbReference>
<evidence type="ECO:0000313" key="3">
    <source>
        <dbReference type="EMBL" id="MFD1785891.1"/>
    </source>
</evidence>
<proteinExistence type="predicted"/>
<comment type="caution">
    <text evidence="3">The sequence shown here is derived from an EMBL/GenBank/DDBJ whole genome shotgun (WGS) entry which is preliminary data.</text>
</comment>
<sequence>MGPHRKEAALHPPLIFLPGAGASPDFWRPLAERLPGDWPRRHLGWPGLGDQPAAADVNSLDDLVRLVEAAMGDGPADLLAQSMGGVVALKVALRNPGKVRRLVLSVTSGGVDAAARAAALHDWRAGYQQNYPNAAAWIREDRTDLTDQIPAIGCPALLLYGDADPIAPPFVGERLAGLLPEARLHIVAGGDHDLVVSRADEVAPLIQAHLA</sequence>
<protein>
    <submittedName>
        <fullName evidence="3">Alpha/beta fold hydrolase</fullName>
    </submittedName>
</protein>
<accession>A0ABW4N7G0</accession>
<feature type="domain" description="AB hydrolase-1" evidence="2">
    <location>
        <begin position="14"/>
        <end position="204"/>
    </location>
</feature>
<keyword evidence="1 3" id="KW-0378">Hydrolase</keyword>
<organism evidence="3 4">
    <name type="scientific">Phenylobacterium terrae</name>
    <dbReference type="NCBI Taxonomy" id="2665495"/>
    <lineage>
        <taxon>Bacteria</taxon>
        <taxon>Pseudomonadati</taxon>
        <taxon>Pseudomonadota</taxon>
        <taxon>Alphaproteobacteria</taxon>
        <taxon>Caulobacterales</taxon>
        <taxon>Caulobacteraceae</taxon>
        <taxon>Phenylobacterium</taxon>
    </lineage>
</organism>
<evidence type="ECO:0000256" key="1">
    <source>
        <dbReference type="ARBA" id="ARBA00022801"/>
    </source>
</evidence>
<dbReference type="InterPro" id="IPR029058">
    <property type="entry name" value="AB_hydrolase_fold"/>
</dbReference>
<keyword evidence="4" id="KW-1185">Reference proteome</keyword>